<dbReference type="GO" id="GO:0071949">
    <property type="term" value="F:FAD binding"/>
    <property type="evidence" value="ECO:0007669"/>
    <property type="project" value="InterPro"/>
</dbReference>
<gene>
    <name evidence="10" type="ORF">DCAR_0831188</name>
</gene>
<protein>
    <recommendedName>
        <fullName evidence="9">FAD-binding PCMH-type domain-containing protein</fullName>
    </recommendedName>
</protein>
<dbReference type="FunFam" id="3.30.43.10:FF:000004">
    <property type="entry name" value="Berberine bridge enzyme-like 15"/>
    <property type="match status" value="1"/>
</dbReference>
<dbReference type="InterPro" id="IPR012951">
    <property type="entry name" value="BBE"/>
</dbReference>
<dbReference type="PROSITE" id="PS51387">
    <property type="entry name" value="FAD_PCMH"/>
    <property type="match status" value="1"/>
</dbReference>
<organism evidence="10 11">
    <name type="scientific">Daucus carota subsp. sativus</name>
    <name type="common">Carrot</name>
    <dbReference type="NCBI Taxonomy" id="79200"/>
    <lineage>
        <taxon>Eukaryota</taxon>
        <taxon>Viridiplantae</taxon>
        <taxon>Streptophyta</taxon>
        <taxon>Embryophyta</taxon>
        <taxon>Tracheophyta</taxon>
        <taxon>Spermatophyta</taxon>
        <taxon>Magnoliopsida</taxon>
        <taxon>eudicotyledons</taxon>
        <taxon>Gunneridae</taxon>
        <taxon>Pentapetalae</taxon>
        <taxon>asterids</taxon>
        <taxon>campanulids</taxon>
        <taxon>Apiales</taxon>
        <taxon>Apiaceae</taxon>
        <taxon>Apioideae</taxon>
        <taxon>Scandiceae</taxon>
        <taxon>Daucinae</taxon>
        <taxon>Daucus</taxon>
        <taxon>Daucus sect. Daucus</taxon>
    </lineage>
</organism>
<dbReference type="InterPro" id="IPR016167">
    <property type="entry name" value="FAD-bd_PCMH_sub1"/>
</dbReference>
<evidence type="ECO:0000256" key="4">
    <source>
        <dbReference type="ARBA" id="ARBA00022729"/>
    </source>
</evidence>
<comment type="cofactor">
    <cofactor evidence="1">
        <name>FAD</name>
        <dbReference type="ChEBI" id="CHEBI:57692"/>
    </cofactor>
</comment>
<evidence type="ECO:0000256" key="7">
    <source>
        <dbReference type="ARBA" id="ARBA00023180"/>
    </source>
</evidence>
<sequence length="545" mass="60853">MKISVCSMLSIFCVLSLLSFSSAANPKKTNSGQDFVQCLIRSSSTSISKVIYTSENSTYTSVLKFSINNLRFDTPSTPKPIVIVKPEAESQIQTVIYCCKKHDIQMRIRGGGHDYEGQSYVAQVPFVVVDMINLRSIEVDPVKATAWVQAGATLGELYYRIAEKSNTLGFPAGIWSTVGVSGLVSGGGYGTLRRKYGLAADNVLDARLIDANGRILDRKSMGEDLFWAIRGGGASSFGVILSWKLHLVSVPKIVTVFQTARTLEQNATEILHRWQTVAPRLPKDVEMRVAVNPIWTNLPNEPQKTVQDDGTPSLNGTKTVSVNFIGQFLGRKEKLLSMMNKRFPELGLEAESCFEVSYIQSVLLFSLFQATDSPLGLLNRTAYKIAFKAKSDYVNKPIPKEGLEGLWKVLLEQEPGRTNFLLTSYGGKMAEISESAIPFPHRAGTLYMMYMRVRTDGDTSDSIKWIRGLYKYLTPYVTSNPRTAYLNYNDLDLGLNKPHGKTSYKQASIWGKKYFKNNFDRLVIIKSIVDPDNFFRHEQSIPPFA</sequence>
<dbReference type="KEGG" id="dcr:108199214"/>
<evidence type="ECO:0000256" key="2">
    <source>
        <dbReference type="ARBA" id="ARBA00005466"/>
    </source>
</evidence>
<dbReference type="GO" id="GO:0016491">
    <property type="term" value="F:oxidoreductase activity"/>
    <property type="evidence" value="ECO:0007669"/>
    <property type="project" value="InterPro"/>
</dbReference>
<feature type="signal peptide" evidence="8">
    <location>
        <begin position="1"/>
        <end position="23"/>
    </location>
</feature>
<dbReference type="Pfam" id="PF08031">
    <property type="entry name" value="BBE"/>
    <property type="match status" value="1"/>
</dbReference>
<dbReference type="InterPro" id="IPR006094">
    <property type="entry name" value="Oxid_FAD_bind_N"/>
</dbReference>
<dbReference type="PANTHER" id="PTHR32448">
    <property type="entry name" value="OS08G0158400 PROTEIN"/>
    <property type="match status" value="1"/>
</dbReference>
<feature type="domain" description="FAD-binding PCMH-type" evidence="9">
    <location>
        <begin position="76"/>
        <end position="250"/>
    </location>
</feature>
<dbReference type="SUPFAM" id="SSF56176">
    <property type="entry name" value="FAD-binding/transporter-associated domain-like"/>
    <property type="match status" value="1"/>
</dbReference>
<evidence type="ECO:0000256" key="8">
    <source>
        <dbReference type="SAM" id="SignalP"/>
    </source>
</evidence>
<evidence type="ECO:0000259" key="9">
    <source>
        <dbReference type="PROSITE" id="PS51387"/>
    </source>
</evidence>
<dbReference type="EMBL" id="CP093350">
    <property type="protein sequence ID" value="WOH11697.1"/>
    <property type="molecule type" value="Genomic_DNA"/>
</dbReference>
<dbReference type="InterPro" id="IPR016166">
    <property type="entry name" value="FAD-bd_PCMH"/>
</dbReference>
<keyword evidence="3" id="KW-0285">Flavoprotein</keyword>
<reference evidence="10" key="1">
    <citation type="journal article" date="2016" name="Nat. Genet.">
        <title>A high-quality carrot genome assembly provides new insights into carotenoid accumulation and asterid genome evolution.</title>
        <authorList>
            <person name="Iorizzo M."/>
            <person name="Ellison S."/>
            <person name="Senalik D."/>
            <person name="Zeng P."/>
            <person name="Satapoomin P."/>
            <person name="Huang J."/>
            <person name="Bowman M."/>
            <person name="Iovene M."/>
            <person name="Sanseverino W."/>
            <person name="Cavagnaro P."/>
            <person name="Yildiz M."/>
            <person name="Macko-Podgorni A."/>
            <person name="Moranska E."/>
            <person name="Grzebelus E."/>
            <person name="Grzebelus D."/>
            <person name="Ashrafi H."/>
            <person name="Zheng Z."/>
            <person name="Cheng S."/>
            <person name="Spooner D."/>
            <person name="Van Deynze A."/>
            <person name="Simon P."/>
        </authorList>
    </citation>
    <scope>NUCLEOTIDE SEQUENCE</scope>
    <source>
        <tissue evidence="10">Leaf</tissue>
    </source>
</reference>
<evidence type="ECO:0000313" key="11">
    <source>
        <dbReference type="Proteomes" id="UP000077755"/>
    </source>
</evidence>
<dbReference type="AlphaFoldDB" id="A0AAF0XR45"/>
<proteinExistence type="inferred from homology"/>
<dbReference type="Proteomes" id="UP000077755">
    <property type="component" value="Chromosome 8"/>
</dbReference>
<dbReference type="Gene3D" id="3.30.465.10">
    <property type="match status" value="1"/>
</dbReference>
<evidence type="ECO:0000256" key="5">
    <source>
        <dbReference type="ARBA" id="ARBA00022827"/>
    </source>
</evidence>
<keyword evidence="5" id="KW-0274">FAD</keyword>
<dbReference type="InterPro" id="IPR016169">
    <property type="entry name" value="FAD-bd_PCMH_sub2"/>
</dbReference>
<evidence type="ECO:0000313" key="10">
    <source>
        <dbReference type="EMBL" id="WOH11697.1"/>
    </source>
</evidence>
<evidence type="ECO:0000256" key="3">
    <source>
        <dbReference type="ARBA" id="ARBA00022630"/>
    </source>
</evidence>
<keyword evidence="7" id="KW-0325">Glycoprotein</keyword>
<comment type="similarity">
    <text evidence="2">Belongs to the oxygen-dependent FAD-linked oxidoreductase family.</text>
</comment>
<feature type="chain" id="PRO_5042130745" description="FAD-binding PCMH-type domain-containing protein" evidence="8">
    <location>
        <begin position="24"/>
        <end position="545"/>
    </location>
</feature>
<accession>A0AAF0XR45</accession>
<keyword evidence="6" id="KW-1015">Disulfide bond</keyword>
<dbReference type="Pfam" id="PF01565">
    <property type="entry name" value="FAD_binding_4"/>
    <property type="match status" value="1"/>
</dbReference>
<dbReference type="Gene3D" id="3.30.43.10">
    <property type="entry name" value="Uridine Diphospho-n-acetylenolpyruvylglucosamine Reductase, domain 2"/>
    <property type="match status" value="1"/>
</dbReference>
<evidence type="ECO:0000256" key="1">
    <source>
        <dbReference type="ARBA" id="ARBA00001974"/>
    </source>
</evidence>
<evidence type="ECO:0000256" key="6">
    <source>
        <dbReference type="ARBA" id="ARBA00023157"/>
    </source>
</evidence>
<dbReference type="InterPro" id="IPR036318">
    <property type="entry name" value="FAD-bd_PCMH-like_sf"/>
</dbReference>
<reference evidence="10" key="2">
    <citation type="submission" date="2022-03" db="EMBL/GenBank/DDBJ databases">
        <title>Draft title - Genomic analysis of global carrot germplasm unveils the trajectory of domestication and the origin of high carotenoid orange carrot.</title>
        <authorList>
            <person name="Iorizzo M."/>
            <person name="Ellison S."/>
            <person name="Senalik D."/>
            <person name="Macko-Podgorni A."/>
            <person name="Grzebelus D."/>
            <person name="Bostan H."/>
            <person name="Rolling W."/>
            <person name="Curaba J."/>
            <person name="Simon P."/>
        </authorList>
    </citation>
    <scope>NUCLEOTIDE SEQUENCE</scope>
    <source>
        <tissue evidence="10">Leaf</tissue>
    </source>
</reference>
<dbReference type="Gene3D" id="3.40.462.20">
    <property type="match status" value="1"/>
</dbReference>
<name>A0AAF0XR45_DAUCS</name>
<keyword evidence="11" id="KW-1185">Reference proteome</keyword>
<keyword evidence="4 8" id="KW-0732">Signal</keyword>